<dbReference type="RefSeq" id="WP_102248416.1">
    <property type="nucleotide sequence ID" value="NZ_CP025682.1"/>
</dbReference>
<evidence type="ECO:0000313" key="3">
    <source>
        <dbReference type="EMBL" id="AUN96377.1"/>
    </source>
</evidence>
<organism evidence="3 4">
    <name type="scientific">Pseudazoarcus pumilus</name>
    <dbReference type="NCBI Taxonomy" id="2067960"/>
    <lineage>
        <taxon>Bacteria</taxon>
        <taxon>Pseudomonadati</taxon>
        <taxon>Pseudomonadota</taxon>
        <taxon>Betaproteobacteria</taxon>
        <taxon>Rhodocyclales</taxon>
        <taxon>Zoogloeaceae</taxon>
        <taxon>Pseudazoarcus</taxon>
    </lineage>
</organism>
<accession>A0A2I6SAV1</accession>
<keyword evidence="4" id="KW-1185">Reference proteome</keyword>
<proteinExistence type="predicted"/>
<name>A0A2I6SAV1_9RHOO</name>
<feature type="domain" description="DUF2062" evidence="2">
    <location>
        <begin position="19"/>
        <end position="164"/>
    </location>
</feature>
<dbReference type="PANTHER" id="PTHR40547">
    <property type="entry name" value="SLL0298 PROTEIN"/>
    <property type="match status" value="1"/>
</dbReference>
<dbReference type="Pfam" id="PF09835">
    <property type="entry name" value="DUF2062"/>
    <property type="match status" value="1"/>
</dbReference>
<dbReference type="InterPro" id="IPR018639">
    <property type="entry name" value="DUF2062"/>
</dbReference>
<dbReference type="AlphaFoldDB" id="A0A2I6SAV1"/>
<dbReference type="KEGG" id="atw:C0099_06990"/>
<gene>
    <name evidence="3" type="ORF">C0099_06990</name>
</gene>
<reference evidence="3 4" key="1">
    <citation type="submission" date="2018-01" db="EMBL/GenBank/DDBJ databases">
        <authorList>
            <person name="Fu G.-Y."/>
        </authorList>
    </citation>
    <scope>NUCLEOTIDE SEQUENCE [LARGE SCALE GENOMIC DNA]</scope>
    <source>
        <strain evidence="3 4">SY39</strain>
    </source>
</reference>
<dbReference type="PANTHER" id="PTHR40547:SF1">
    <property type="entry name" value="SLL0298 PROTEIN"/>
    <property type="match status" value="1"/>
</dbReference>
<protein>
    <submittedName>
        <fullName evidence="3">DUF2062 domain-containing protein</fullName>
    </submittedName>
</protein>
<evidence type="ECO:0000259" key="2">
    <source>
        <dbReference type="Pfam" id="PF09835"/>
    </source>
</evidence>
<evidence type="ECO:0000256" key="1">
    <source>
        <dbReference type="SAM" id="Phobius"/>
    </source>
</evidence>
<keyword evidence="1" id="KW-0472">Membrane</keyword>
<dbReference type="OrthoDB" id="5296274at2"/>
<feature type="transmembrane region" description="Helical" evidence="1">
    <location>
        <begin position="44"/>
        <end position="67"/>
    </location>
</feature>
<dbReference type="Proteomes" id="UP000242205">
    <property type="component" value="Chromosome"/>
</dbReference>
<keyword evidence="1" id="KW-1133">Transmembrane helix</keyword>
<evidence type="ECO:0000313" key="4">
    <source>
        <dbReference type="Proteomes" id="UP000242205"/>
    </source>
</evidence>
<feature type="transmembrane region" description="Helical" evidence="1">
    <location>
        <begin position="136"/>
        <end position="159"/>
    </location>
</feature>
<keyword evidence="1" id="KW-0812">Transmembrane</keyword>
<dbReference type="EMBL" id="CP025682">
    <property type="protein sequence ID" value="AUN96377.1"/>
    <property type="molecule type" value="Genomic_DNA"/>
</dbReference>
<sequence length="184" mass="20174">MIKRYIPSRETIKQNRLLSWLGPRIHDPLLWHVNRNSVARGTAIGVFFGIMLPVAQIPAAAVVALALRANLWVAALTTLVSNPLTYGPIYLIAYRIGSSILPPAATATPVVDEQTAAALQWLIESVNWLTGIGRPLVLGTLIMAVVGAIVGYFGVLLVWRINVLLKLRRQRKERASARRAPDSP</sequence>